<evidence type="ECO:0000313" key="2">
    <source>
        <dbReference type="Proteomes" id="UP001321760"/>
    </source>
</evidence>
<dbReference type="Proteomes" id="UP001321760">
    <property type="component" value="Unassembled WGS sequence"/>
</dbReference>
<dbReference type="AlphaFoldDB" id="A0AAV9GN88"/>
<proteinExistence type="predicted"/>
<name>A0AAV9GN88_9PEZI</name>
<protein>
    <submittedName>
        <fullName evidence="1">Uncharacterized protein</fullName>
    </submittedName>
</protein>
<gene>
    <name evidence="1" type="ORF">QBC34DRAFT_102779</name>
</gene>
<organism evidence="1 2">
    <name type="scientific">Podospora aff. communis PSN243</name>
    <dbReference type="NCBI Taxonomy" id="3040156"/>
    <lineage>
        <taxon>Eukaryota</taxon>
        <taxon>Fungi</taxon>
        <taxon>Dikarya</taxon>
        <taxon>Ascomycota</taxon>
        <taxon>Pezizomycotina</taxon>
        <taxon>Sordariomycetes</taxon>
        <taxon>Sordariomycetidae</taxon>
        <taxon>Sordariales</taxon>
        <taxon>Podosporaceae</taxon>
        <taxon>Podospora</taxon>
    </lineage>
</organism>
<accession>A0AAV9GN88</accession>
<comment type="caution">
    <text evidence="1">The sequence shown here is derived from an EMBL/GenBank/DDBJ whole genome shotgun (WGS) entry which is preliminary data.</text>
</comment>
<reference evidence="1" key="1">
    <citation type="journal article" date="2023" name="Mol. Phylogenet. Evol.">
        <title>Genome-scale phylogeny and comparative genomics of the fungal order Sordariales.</title>
        <authorList>
            <person name="Hensen N."/>
            <person name="Bonometti L."/>
            <person name="Westerberg I."/>
            <person name="Brannstrom I.O."/>
            <person name="Guillou S."/>
            <person name="Cros-Aarteil S."/>
            <person name="Calhoun S."/>
            <person name="Haridas S."/>
            <person name="Kuo A."/>
            <person name="Mondo S."/>
            <person name="Pangilinan J."/>
            <person name="Riley R."/>
            <person name="LaButti K."/>
            <person name="Andreopoulos B."/>
            <person name="Lipzen A."/>
            <person name="Chen C."/>
            <person name="Yan M."/>
            <person name="Daum C."/>
            <person name="Ng V."/>
            <person name="Clum A."/>
            <person name="Steindorff A."/>
            <person name="Ohm R.A."/>
            <person name="Martin F."/>
            <person name="Silar P."/>
            <person name="Natvig D.O."/>
            <person name="Lalanne C."/>
            <person name="Gautier V."/>
            <person name="Ament-Velasquez S.L."/>
            <person name="Kruys A."/>
            <person name="Hutchinson M.I."/>
            <person name="Powell A.J."/>
            <person name="Barry K."/>
            <person name="Miller A.N."/>
            <person name="Grigoriev I.V."/>
            <person name="Debuchy R."/>
            <person name="Gladieux P."/>
            <person name="Hiltunen Thoren M."/>
            <person name="Johannesson H."/>
        </authorList>
    </citation>
    <scope>NUCLEOTIDE SEQUENCE</scope>
    <source>
        <strain evidence="1">PSN243</strain>
    </source>
</reference>
<sequence>MRFKGRKQVMAFSRLRRTGCVQAQCSSSCRSGSACCPKIEAIDEWGRFWRIITTSTLGRSFLHRSRSTNVCLTAGPASALGRLEPVNRLRDLSLRVSPARLPDRELPKNPFPQKRNLRQGLLESGDGGVPFSEQSIVLNRCSLCWAEEVQAQPGQSASASNNSNSHSSHIPLPRSSLYLMTTPLPASRVASRCAPKTQGPGNISTPDVTHEERVLRSTATIG</sequence>
<dbReference type="EMBL" id="MU865941">
    <property type="protein sequence ID" value="KAK4448798.1"/>
    <property type="molecule type" value="Genomic_DNA"/>
</dbReference>
<evidence type="ECO:0000313" key="1">
    <source>
        <dbReference type="EMBL" id="KAK4448798.1"/>
    </source>
</evidence>
<keyword evidence="2" id="KW-1185">Reference proteome</keyword>
<reference evidence="1" key="2">
    <citation type="submission" date="2023-05" db="EMBL/GenBank/DDBJ databases">
        <authorList>
            <consortium name="Lawrence Berkeley National Laboratory"/>
            <person name="Steindorff A."/>
            <person name="Hensen N."/>
            <person name="Bonometti L."/>
            <person name="Westerberg I."/>
            <person name="Brannstrom I.O."/>
            <person name="Guillou S."/>
            <person name="Cros-Aarteil S."/>
            <person name="Calhoun S."/>
            <person name="Haridas S."/>
            <person name="Kuo A."/>
            <person name="Mondo S."/>
            <person name="Pangilinan J."/>
            <person name="Riley R."/>
            <person name="Labutti K."/>
            <person name="Andreopoulos B."/>
            <person name="Lipzen A."/>
            <person name="Chen C."/>
            <person name="Yanf M."/>
            <person name="Daum C."/>
            <person name="Ng V."/>
            <person name="Clum A."/>
            <person name="Ohm R."/>
            <person name="Martin F."/>
            <person name="Silar P."/>
            <person name="Natvig D."/>
            <person name="Lalanne C."/>
            <person name="Gautier V."/>
            <person name="Ament-Velasquez S.L."/>
            <person name="Kruys A."/>
            <person name="Hutchinson M.I."/>
            <person name="Powell A.J."/>
            <person name="Barry K."/>
            <person name="Miller A.N."/>
            <person name="Grigoriev I.V."/>
            <person name="Debuchy R."/>
            <person name="Gladieux P."/>
            <person name="Thoren M.H."/>
            <person name="Johannesson H."/>
        </authorList>
    </citation>
    <scope>NUCLEOTIDE SEQUENCE</scope>
    <source>
        <strain evidence="1">PSN243</strain>
    </source>
</reference>